<dbReference type="PRINTS" id="PR00455">
    <property type="entry name" value="HTHTETR"/>
</dbReference>
<comment type="caution">
    <text evidence="6">The sequence shown here is derived from an EMBL/GenBank/DDBJ whole genome shotgun (WGS) entry which is preliminary data.</text>
</comment>
<dbReference type="EMBL" id="JACOFV010000016">
    <property type="protein sequence ID" value="MBC3863670.1"/>
    <property type="molecule type" value="Genomic_DNA"/>
</dbReference>
<reference evidence="6" key="1">
    <citation type="submission" date="2020-08" db="EMBL/GenBank/DDBJ databases">
        <title>Novel species isolated from subtropical streams in China.</title>
        <authorList>
            <person name="Lu H."/>
        </authorList>
    </citation>
    <scope>NUCLEOTIDE SEQUENCE</scope>
    <source>
        <strain evidence="6">KACC 12607</strain>
    </source>
</reference>
<dbReference type="GO" id="GO:0003700">
    <property type="term" value="F:DNA-binding transcription factor activity"/>
    <property type="evidence" value="ECO:0007669"/>
    <property type="project" value="TreeGrafter"/>
</dbReference>
<keyword evidence="1" id="KW-0805">Transcription regulation</keyword>
<evidence type="ECO:0000313" key="6">
    <source>
        <dbReference type="EMBL" id="MBC3863670.1"/>
    </source>
</evidence>
<name>A0A923KM21_9BURK</name>
<dbReference type="Proteomes" id="UP000634011">
    <property type="component" value="Unassembled WGS sequence"/>
</dbReference>
<keyword evidence="2 4" id="KW-0238">DNA-binding</keyword>
<gene>
    <name evidence="6" type="ORF">H8K32_16300</name>
</gene>
<dbReference type="GO" id="GO:0000976">
    <property type="term" value="F:transcription cis-regulatory region binding"/>
    <property type="evidence" value="ECO:0007669"/>
    <property type="project" value="TreeGrafter"/>
</dbReference>
<evidence type="ECO:0000256" key="4">
    <source>
        <dbReference type="PROSITE-ProRule" id="PRU00335"/>
    </source>
</evidence>
<evidence type="ECO:0000256" key="2">
    <source>
        <dbReference type="ARBA" id="ARBA00023125"/>
    </source>
</evidence>
<keyword evidence="3" id="KW-0804">Transcription</keyword>
<proteinExistence type="predicted"/>
<evidence type="ECO:0000259" key="5">
    <source>
        <dbReference type="PROSITE" id="PS50977"/>
    </source>
</evidence>
<feature type="DNA-binding region" description="H-T-H motif" evidence="4">
    <location>
        <begin position="44"/>
        <end position="63"/>
    </location>
</feature>
<evidence type="ECO:0000256" key="3">
    <source>
        <dbReference type="ARBA" id="ARBA00023163"/>
    </source>
</evidence>
<organism evidence="6 7">
    <name type="scientific">Undibacterium jejuense</name>
    <dbReference type="NCBI Taxonomy" id="1344949"/>
    <lineage>
        <taxon>Bacteria</taxon>
        <taxon>Pseudomonadati</taxon>
        <taxon>Pseudomonadota</taxon>
        <taxon>Betaproteobacteria</taxon>
        <taxon>Burkholderiales</taxon>
        <taxon>Oxalobacteraceae</taxon>
        <taxon>Undibacterium</taxon>
    </lineage>
</organism>
<accession>A0A923KM21</accession>
<feature type="domain" description="HTH tetR-type" evidence="5">
    <location>
        <begin position="21"/>
        <end position="81"/>
    </location>
</feature>
<dbReference type="PROSITE" id="PS50977">
    <property type="entry name" value="HTH_TETR_2"/>
    <property type="match status" value="1"/>
</dbReference>
<dbReference type="InterPro" id="IPR001647">
    <property type="entry name" value="HTH_TetR"/>
</dbReference>
<dbReference type="Pfam" id="PF00440">
    <property type="entry name" value="TetR_N"/>
    <property type="match status" value="1"/>
</dbReference>
<protein>
    <submittedName>
        <fullName evidence="6">TetR/AcrR family transcriptional regulator</fullName>
    </submittedName>
</protein>
<dbReference type="AlphaFoldDB" id="A0A923KM21"/>
<evidence type="ECO:0000313" key="7">
    <source>
        <dbReference type="Proteomes" id="UP000634011"/>
    </source>
</evidence>
<sequence length="211" mass="23725">MPNTLQTSLKNKASSTTEKGLGRVSEILDAARHILASEGYAGLSMRKVASEVGISLSNVQHYFQSKDVLMEAVLLMTMNQFQEKLDHITSKMEQQPRIEQLNSAISMFLEELSNPVTYGMFFEIWALAARNDFASKLMDKMIARERKAIFKLIQGLNPAISDEEYKLRATLIVAQVEGLMLFRYHRQTQKAEMLEVHAALKKSVIGLASIA</sequence>
<dbReference type="PANTHER" id="PTHR30055">
    <property type="entry name" value="HTH-TYPE TRANSCRIPTIONAL REGULATOR RUTR"/>
    <property type="match status" value="1"/>
</dbReference>
<dbReference type="RefSeq" id="WP_186913610.1">
    <property type="nucleotide sequence ID" value="NZ_JACOFV010000016.1"/>
</dbReference>
<dbReference type="InterPro" id="IPR009057">
    <property type="entry name" value="Homeodomain-like_sf"/>
</dbReference>
<keyword evidence="7" id="KW-1185">Reference proteome</keyword>
<dbReference type="InterPro" id="IPR050109">
    <property type="entry name" value="HTH-type_TetR-like_transc_reg"/>
</dbReference>
<evidence type="ECO:0000256" key="1">
    <source>
        <dbReference type="ARBA" id="ARBA00023015"/>
    </source>
</evidence>
<dbReference type="SUPFAM" id="SSF46689">
    <property type="entry name" value="Homeodomain-like"/>
    <property type="match status" value="1"/>
</dbReference>
<dbReference type="Gene3D" id="1.10.357.10">
    <property type="entry name" value="Tetracycline Repressor, domain 2"/>
    <property type="match status" value="1"/>
</dbReference>
<dbReference type="PANTHER" id="PTHR30055:SF234">
    <property type="entry name" value="HTH-TYPE TRANSCRIPTIONAL REGULATOR BETI"/>
    <property type="match status" value="1"/>
</dbReference>